<evidence type="ECO:0000256" key="1">
    <source>
        <dbReference type="SAM" id="MobiDB-lite"/>
    </source>
</evidence>
<keyword evidence="3" id="KW-1185">Reference proteome</keyword>
<reference evidence="3" key="1">
    <citation type="submission" date="2024-04" db="EMBL/GenBank/DDBJ databases">
        <title>Salinicola lusitanus LLJ914,a marine bacterium isolated from the Okinawa Trough.</title>
        <authorList>
            <person name="Li J."/>
        </authorList>
    </citation>
    <scope>NUCLEOTIDE SEQUENCE [LARGE SCALE GENOMIC DNA]</scope>
</reference>
<feature type="region of interest" description="Disordered" evidence="1">
    <location>
        <begin position="39"/>
        <end position="68"/>
    </location>
</feature>
<dbReference type="Proteomes" id="UP001460270">
    <property type="component" value="Unassembled WGS sequence"/>
</dbReference>
<evidence type="ECO:0000313" key="2">
    <source>
        <dbReference type="EMBL" id="KAK7877927.1"/>
    </source>
</evidence>
<protein>
    <submittedName>
        <fullName evidence="2">Uncharacterized protein</fullName>
    </submittedName>
</protein>
<proteinExistence type="predicted"/>
<feature type="compositionally biased region" description="Polar residues" evidence="1">
    <location>
        <begin position="47"/>
        <end position="63"/>
    </location>
</feature>
<feature type="region of interest" description="Disordered" evidence="1">
    <location>
        <begin position="1"/>
        <end position="27"/>
    </location>
</feature>
<evidence type="ECO:0000313" key="3">
    <source>
        <dbReference type="Proteomes" id="UP001460270"/>
    </source>
</evidence>
<accession>A0AAW0MDF7</accession>
<gene>
    <name evidence="2" type="ORF">WMY93_031403</name>
</gene>
<sequence length="113" mass="13306">MSIISTERNSHEKRDRRSRVMKTERDFQTQSWLRSTRFGLASPQPFPTENSRYSSLQNPQISQETHHQPHLQVELIDQRALYTELMLLIAIVDLPRSSSPNIEVMRGWKNAWS</sequence>
<organism evidence="2 3">
    <name type="scientific">Mugilogobius chulae</name>
    <name type="common">yellowstripe goby</name>
    <dbReference type="NCBI Taxonomy" id="88201"/>
    <lineage>
        <taxon>Eukaryota</taxon>
        <taxon>Metazoa</taxon>
        <taxon>Chordata</taxon>
        <taxon>Craniata</taxon>
        <taxon>Vertebrata</taxon>
        <taxon>Euteleostomi</taxon>
        <taxon>Actinopterygii</taxon>
        <taxon>Neopterygii</taxon>
        <taxon>Teleostei</taxon>
        <taxon>Neoteleostei</taxon>
        <taxon>Acanthomorphata</taxon>
        <taxon>Gobiaria</taxon>
        <taxon>Gobiiformes</taxon>
        <taxon>Gobioidei</taxon>
        <taxon>Gobiidae</taxon>
        <taxon>Gobionellinae</taxon>
        <taxon>Mugilogobius</taxon>
    </lineage>
</organism>
<dbReference type="EMBL" id="JBBPFD010000664">
    <property type="protein sequence ID" value="KAK7877927.1"/>
    <property type="molecule type" value="Genomic_DNA"/>
</dbReference>
<comment type="caution">
    <text evidence="2">The sequence shown here is derived from an EMBL/GenBank/DDBJ whole genome shotgun (WGS) entry which is preliminary data.</text>
</comment>
<name>A0AAW0MDF7_9GOBI</name>
<dbReference type="AlphaFoldDB" id="A0AAW0MDF7"/>